<evidence type="ECO:0000313" key="10">
    <source>
        <dbReference type="Proteomes" id="UP001165580"/>
    </source>
</evidence>
<evidence type="ECO:0000256" key="6">
    <source>
        <dbReference type="ARBA" id="ARBA00023136"/>
    </source>
</evidence>
<organism evidence="9 10">
    <name type="scientific">Herbiconiux gentiana</name>
    <dbReference type="NCBI Taxonomy" id="2970912"/>
    <lineage>
        <taxon>Bacteria</taxon>
        <taxon>Bacillati</taxon>
        <taxon>Actinomycetota</taxon>
        <taxon>Actinomycetes</taxon>
        <taxon>Micrococcales</taxon>
        <taxon>Microbacteriaceae</taxon>
        <taxon>Herbiconiux</taxon>
    </lineage>
</organism>
<dbReference type="Gene3D" id="1.20.144.10">
    <property type="entry name" value="Phosphatidic acid phosphatase type 2/haloperoxidase"/>
    <property type="match status" value="2"/>
</dbReference>
<evidence type="ECO:0000256" key="3">
    <source>
        <dbReference type="ARBA" id="ARBA00022692"/>
    </source>
</evidence>
<dbReference type="EMBL" id="JANTEZ010000002">
    <property type="protein sequence ID" value="MCS5713806.1"/>
    <property type="molecule type" value="Genomic_DNA"/>
</dbReference>
<dbReference type="InterPro" id="IPR036938">
    <property type="entry name" value="PAP2/HPO_sf"/>
</dbReference>
<comment type="subcellular location">
    <subcellularLocation>
        <location evidence="1">Cell membrane</location>
        <topology evidence="1">Multi-pass membrane protein</topology>
    </subcellularLocation>
</comment>
<feature type="transmembrane region" description="Helical" evidence="7">
    <location>
        <begin position="26"/>
        <end position="47"/>
    </location>
</feature>
<evidence type="ECO:0000256" key="2">
    <source>
        <dbReference type="ARBA" id="ARBA00022475"/>
    </source>
</evidence>
<keyword evidence="4" id="KW-0378">Hydrolase</keyword>
<protein>
    <submittedName>
        <fullName evidence="9">Phosphatase PAP2 family protein</fullName>
    </submittedName>
</protein>
<evidence type="ECO:0000256" key="5">
    <source>
        <dbReference type="ARBA" id="ARBA00022989"/>
    </source>
</evidence>
<dbReference type="SUPFAM" id="SSF48317">
    <property type="entry name" value="Acid phosphatase/Vanadium-dependent haloperoxidase"/>
    <property type="match status" value="1"/>
</dbReference>
<dbReference type="CDD" id="cd03392">
    <property type="entry name" value="PAP2_like_2"/>
    <property type="match status" value="1"/>
</dbReference>
<dbReference type="Proteomes" id="UP001165580">
    <property type="component" value="Unassembled WGS sequence"/>
</dbReference>
<name>A0ABT2GG86_9MICO</name>
<feature type="transmembrane region" description="Helical" evidence="7">
    <location>
        <begin position="78"/>
        <end position="103"/>
    </location>
</feature>
<proteinExistence type="predicted"/>
<gene>
    <name evidence="9" type="ORF">NVV95_04490</name>
</gene>
<keyword evidence="6 7" id="KW-0472">Membrane</keyword>
<reference evidence="9" key="1">
    <citation type="submission" date="2022-08" db="EMBL/GenBank/DDBJ databases">
        <authorList>
            <person name="Deng Y."/>
            <person name="Han X.-F."/>
            <person name="Zhang Y.-Q."/>
        </authorList>
    </citation>
    <scope>NUCLEOTIDE SEQUENCE</scope>
    <source>
        <strain evidence="9">CPCC 205716</strain>
    </source>
</reference>
<sequence length="251" mass="27071">MSEQPPPADTLGPPEPPVPYKVTRRWPVVSAIVALLLAVLLGVIVVVREQGLPFGIDEEWMDEILENRTPILEAPSLVMNYLGGGFLAVVVIPLVVIALLLIFRRPWAALFFTISIILSAAVVQVLKTAVGRPRPEDMLVVSDFGSFPSGHSANAATLAVVLGIVFARTWIWVAGSVYTLLMMASRTYLGAHWLTDTIGGLLLGAGVAALVWAPFASKIYAERVRDHRPIWNRSAPASSTDSASPTDNVRA</sequence>
<dbReference type="SMART" id="SM00014">
    <property type="entry name" value="acidPPc"/>
    <property type="match status" value="1"/>
</dbReference>
<keyword evidence="10" id="KW-1185">Reference proteome</keyword>
<dbReference type="RefSeq" id="WP_259485350.1">
    <property type="nucleotide sequence ID" value="NZ_JANTEZ010000002.1"/>
</dbReference>
<evidence type="ECO:0000259" key="8">
    <source>
        <dbReference type="SMART" id="SM00014"/>
    </source>
</evidence>
<dbReference type="InterPro" id="IPR000326">
    <property type="entry name" value="PAP2/HPO"/>
</dbReference>
<dbReference type="Pfam" id="PF01569">
    <property type="entry name" value="PAP2"/>
    <property type="match status" value="1"/>
</dbReference>
<evidence type="ECO:0000313" key="9">
    <source>
        <dbReference type="EMBL" id="MCS5713806.1"/>
    </source>
</evidence>
<feature type="transmembrane region" description="Helical" evidence="7">
    <location>
        <begin position="151"/>
        <end position="173"/>
    </location>
</feature>
<keyword evidence="5 7" id="KW-1133">Transmembrane helix</keyword>
<keyword evidence="2" id="KW-1003">Cell membrane</keyword>
<evidence type="ECO:0000256" key="7">
    <source>
        <dbReference type="SAM" id="Phobius"/>
    </source>
</evidence>
<feature type="transmembrane region" description="Helical" evidence="7">
    <location>
        <begin position="193"/>
        <end position="215"/>
    </location>
</feature>
<dbReference type="PANTHER" id="PTHR14969:SF62">
    <property type="entry name" value="DECAPRENYLPHOSPHORYL-5-PHOSPHORIBOSE PHOSPHATASE RV3807C-RELATED"/>
    <property type="match status" value="1"/>
</dbReference>
<evidence type="ECO:0000256" key="4">
    <source>
        <dbReference type="ARBA" id="ARBA00022801"/>
    </source>
</evidence>
<feature type="domain" description="Phosphatidic acid phosphatase type 2/haloperoxidase" evidence="8">
    <location>
        <begin position="109"/>
        <end position="212"/>
    </location>
</feature>
<evidence type="ECO:0000256" key="1">
    <source>
        <dbReference type="ARBA" id="ARBA00004651"/>
    </source>
</evidence>
<accession>A0ABT2GG86</accession>
<keyword evidence="3 7" id="KW-0812">Transmembrane</keyword>
<comment type="caution">
    <text evidence="9">The sequence shown here is derived from an EMBL/GenBank/DDBJ whole genome shotgun (WGS) entry which is preliminary data.</text>
</comment>
<feature type="transmembrane region" description="Helical" evidence="7">
    <location>
        <begin position="109"/>
        <end position="130"/>
    </location>
</feature>
<dbReference type="PANTHER" id="PTHR14969">
    <property type="entry name" value="SPHINGOSINE-1-PHOSPHATE PHOSPHOHYDROLASE"/>
    <property type="match status" value="1"/>
</dbReference>